<dbReference type="HOGENOM" id="CLU_014621_0_0_10"/>
<dbReference type="STRING" id="1433126.BN938_1580"/>
<feature type="domain" description="Alpha fucosidase A-like C-terminal" evidence="1">
    <location>
        <begin position="663"/>
        <end position="755"/>
    </location>
</feature>
<proteinExistence type="predicted"/>
<dbReference type="InterPro" id="IPR054363">
    <property type="entry name" value="GH95_cat"/>
</dbReference>
<name>A0A060R8C6_9BACT</name>
<evidence type="ECO:0000259" key="2">
    <source>
        <dbReference type="Pfam" id="PF22124"/>
    </source>
</evidence>
<reference evidence="3 4" key="1">
    <citation type="journal article" date="2015" name="Genome Announc.">
        <title>Complete Genome Sequence of the Novel Leech Symbiont Mucinivorans hirudinis M3T.</title>
        <authorList>
            <person name="Nelson M.C."/>
            <person name="Bomar L."/>
            <person name="Graf J."/>
        </authorList>
    </citation>
    <scope>NUCLEOTIDE SEQUENCE [LARGE SCALE GENOMIC DNA]</scope>
    <source>
        <strain evidence="4">M3</strain>
    </source>
</reference>
<evidence type="ECO:0000313" key="4">
    <source>
        <dbReference type="Proteomes" id="UP000027616"/>
    </source>
</evidence>
<dbReference type="SUPFAM" id="SSF48208">
    <property type="entry name" value="Six-hairpin glycosidases"/>
    <property type="match status" value="1"/>
</dbReference>
<dbReference type="KEGG" id="rbc:BN938_1580"/>
<dbReference type="GO" id="GO:0005975">
    <property type="term" value="P:carbohydrate metabolic process"/>
    <property type="evidence" value="ECO:0007669"/>
    <property type="project" value="InterPro"/>
</dbReference>
<dbReference type="Gene3D" id="1.50.10.10">
    <property type="match status" value="1"/>
</dbReference>
<protein>
    <recommendedName>
        <fullName evidence="5">Large secreted protein</fullName>
    </recommendedName>
</protein>
<dbReference type="OrthoDB" id="9802600at2"/>
<evidence type="ECO:0000313" key="3">
    <source>
        <dbReference type="EMBL" id="CDN31667.1"/>
    </source>
</evidence>
<dbReference type="Proteomes" id="UP000027616">
    <property type="component" value="Chromosome I"/>
</dbReference>
<dbReference type="eggNOG" id="COG1554">
    <property type="taxonomic scope" value="Bacteria"/>
</dbReference>
<feature type="domain" description="Glycosyl hydrolase family 95 catalytic" evidence="2">
    <location>
        <begin position="308"/>
        <end position="661"/>
    </location>
</feature>
<keyword evidence="4" id="KW-1185">Reference proteome</keyword>
<dbReference type="InterPro" id="IPR008928">
    <property type="entry name" value="6-hairpin_glycosidase_sf"/>
</dbReference>
<dbReference type="PANTHER" id="PTHR31084:SF0">
    <property type="entry name" value="ALPHA-L-FUCOSIDASE 2"/>
    <property type="match status" value="1"/>
</dbReference>
<dbReference type="InterPro" id="IPR049053">
    <property type="entry name" value="AFCA-like_C"/>
</dbReference>
<dbReference type="PANTHER" id="PTHR31084">
    <property type="entry name" value="ALPHA-L-FUCOSIDASE 2"/>
    <property type="match status" value="1"/>
</dbReference>
<sequence length="757" mass="85021">MKKLFLLSLTCFTLLHCNNKPFITNSTSSDLQFTALARTWDEGIPLGNGFVGALVWQKNDTTLRMSLDRIDLWDLRPSDSIVTNPKTFDWVYDRVINNKYGEVQLKYDVSYEAFAAPSKIPGAALEFNIGALGEVENVRLYLNNALCVVRWKNGATLTTFVDANRPIGWFVFENIPQEIVPVIVPPTYHNASEAGNSVDGQSLGRLGYEQGEVVREANTIKYHQKGWGDFWYDLAVDYKQSGSKLTGAWSVTSSLGGGNAQENASQAMARGVEKDYALHNEWWQKFWAQSSVNVPDSVLQKQYDNEMYKFGSLTRNDGYIIPLQGVWTADNGKLPPWKGDVHHDLNTELSYWPAYTGNHLELGYSFLNTLHQQKEVYRKFTKSFYELEGLNVPGVATLAGEPMGGWIQYSFSPSTASWLSQHFYLHWRYSMDRKFLEEVGYPFVSEVAQFVANYSKLDKSGVRQFPMSSSPEIYDNSAQAWFRTMTNYDLALSKYLFAIAAEMATELGKNEQAQEWQRIGNEFGDYALAEDGSLAFAQGHPYEVSHRHMSNAMAIHPLSTLDVAKGGRDRDIVEATLDVIERVGSDYWTGYSFSWFANMYARAYNGEKAAEHLRTFAQCFCLSNTFHANGDQTKSGKSKFTYRPFTLEGNMAFASGVQDMLLQSHRGYIEIFPAIPSDWADVSFSNLRGQGAFLVTAVQRNGVVDSVEIISEAGGKLRLKTPIASENLKIVGGDNVKILDGFIEMDTRAGEKVTIGK</sequence>
<dbReference type="Gene3D" id="2.70.98.50">
    <property type="entry name" value="putative glycoside hydrolase family protein from bacillus halodurans"/>
    <property type="match status" value="1"/>
</dbReference>
<evidence type="ECO:0000259" key="1">
    <source>
        <dbReference type="Pfam" id="PF21307"/>
    </source>
</evidence>
<accession>A0A060R8C6</accession>
<gene>
    <name evidence="3" type="ORF">BN938_1580</name>
</gene>
<dbReference type="AlphaFoldDB" id="A0A060R8C6"/>
<dbReference type="GO" id="GO:0004560">
    <property type="term" value="F:alpha-L-fucosidase activity"/>
    <property type="evidence" value="ECO:0007669"/>
    <property type="project" value="TreeGrafter"/>
</dbReference>
<dbReference type="PATRIC" id="fig|1433126.3.peg.1565"/>
<dbReference type="EMBL" id="HG934468">
    <property type="protein sequence ID" value="CDN31667.1"/>
    <property type="molecule type" value="Genomic_DNA"/>
</dbReference>
<organism evidence="3 4">
    <name type="scientific">Mucinivorans hirudinis</name>
    <dbReference type="NCBI Taxonomy" id="1433126"/>
    <lineage>
        <taxon>Bacteria</taxon>
        <taxon>Pseudomonadati</taxon>
        <taxon>Bacteroidota</taxon>
        <taxon>Bacteroidia</taxon>
        <taxon>Bacteroidales</taxon>
        <taxon>Rikenellaceae</taxon>
        <taxon>Mucinivorans</taxon>
    </lineage>
</organism>
<dbReference type="InterPro" id="IPR012341">
    <property type="entry name" value="6hp_glycosidase-like_sf"/>
</dbReference>
<evidence type="ECO:0008006" key="5">
    <source>
        <dbReference type="Google" id="ProtNLM"/>
    </source>
</evidence>
<dbReference type="Pfam" id="PF21307">
    <property type="entry name" value="Glyco_hydro_95_C"/>
    <property type="match status" value="1"/>
</dbReference>
<dbReference type="Pfam" id="PF22124">
    <property type="entry name" value="Glyco_hydro_95_cat"/>
    <property type="match status" value="1"/>
</dbReference>